<dbReference type="AlphaFoldDB" id="A0AA38X988"/>
<dbReference type="EMBL" id="JAPDRK010000009">
    <property type="protein sequence ID" value="KAJ9608904.1"/>
    <property type="molecule type" value="Genomic_DNA"/>
</dbReference>
<accession>A0AA38X988</accession>
<proteinExistence type="predicted"/>
<dbReference type="SUPFAM" id="SSF51445">
    <property type="entry name" value="(Trans)glycosidases"/>
    <property type="match status" value="1"/>
</dbReference>
<keyword evidence="1" id="KW-0732">Signal</keyword>
<name>A0AA38X988_9EURO</name>
<evidence type="ECO:0000256" key="1">
    <source>
        <dbReference type="SAM" id="SignalP"/>
    </source>
</evidence>
<feature type="chain" id="PRO_5041270999" description="Glycoside hydrolase family 39" evidence="1">
    <location>
        <begin position="22"/>
        <end position="478"/>
    </location>
</feature>
<evidence type="ECO:0000313" key="2">
    <source>
        <dbReference type="EMBL" id="KAJ9608904.1"/>
    </source>
</evidence>
<dbReference type="Gene3D" id="3.20.20.80">
    <property type="entry name" value="Glycosidases"/>
    <property type="match status" value="1"/>
</dbReference>
<dbReference type="InterPro" id="IPR017853">
    <property type="entry name" value="GH"/>
</dbReference>
<evidence type="ECO:0000313" key="3">
    <source>
        <dbReference type="Proteomes" id="UP001172673"/>
    </source>
</evidence>
<dbReference type="Proteomes" id="UP001172673">
    <property type="component" value="Unassembled WGS sequence"/>
</dbReference>
<protein>
    <recommendedName>
        <fullName evidence="4">Glycoside hydrolase family 39</fullName>
    </recommendedName>
</protein>
<evidence type="ECO:0008006" key="4">
    <source>
        <dbReference type="Google" id="ProtNLM"/>
    </source>
</evidence>
<comment type="caution">
    <text evidence="2">The sequence shown here is derived from an EMBL/GenBank/DDBJ whole genome shotgun (WGS) entry which is preliminary data.</text>
</comment>
<reference evidence="2" key="1">
    <citation type="submission" date="2022-10" db="EMBL/GenBank/DDBJ databases">
        <title>Culturing micro-colonial fungi from biological soil crusts in the Mojave desert and describing Neophaeococcomyces mojavensis, and introducing the new genera and species Taxawa tesnikishii.</title>
        <authorList>
            <person name="Kurbessoian T."/>
            <person name="Stajich J.E."/>
        </authorList>
    </citation>
    <scope>NUCLEOTIDE SEQUENCE</scope>
    <source>
        <strain evidence="2">TK_41</strain>
    </source>
</reference>
<gene>
    <name evidence="2" type="ORF">H2200_006675</name>
</gene>
<feature type="signal peptide" evidence="1">
    <location>
        <begin position="1"/>
        <end position="21"/>
    </location>
</feature>
<sequence>MKWLKVGCVAVALAFVPQVFASPVKARDFPASDNKTATITLSSSLGTPEHLASGFIYGIPDRPNQIPSEFYTGMGFKYGRAGGAQTPSRGWLAGFSQYQPRFQSALSNYRTARQYGARFQLLIHDMWGADGGESKTAPFPGDNGVLTMGFTYDEFLAQVIFDIKANDMTDGLDIDIWNEPDISVFWQSGNQEQWIQMWGRGYATLREAFGADVQLVGPSLAYRPATNNTWWTNFLSFVGPNSSVPDQYTWHVEGEPDDPTNDPEQSSADLKALLATYSLPEKQFNINEYGTRPEQQPAGAAWFISRLERNNLIGLRGNWASAGELHDYLANLLGKPGANTTAYNINGTGYWPNGEWQVYNYYVNMNGERVGTSGAGDRKFDCFATKDGSSRQEVKILCGTRLVGDTYQVTVEDLSSVGLSPSGTLQIHTYRFDFDGSTYADVSGPVDLGVASHDYNGDSVTWQVTPATNQTAYAFEFC</sequence>
<keyword evidence="3" id="KW-1185">Reference proteome</keyword>
<organism evidence="2 3">
    <name type="scientific">Cladophialophora chaetospira</name>
    <dbReference type="NCBI Taxonomy" id="386627"/>
    <lineage>
        <taxon>Eukaryota</taxon>
        <taxon>Fungi</taxon>
        <taxon>Dikarya</taxon>
        <taxon>Ascomycota</taxon>
        <taxon>Pezizomycotina</taxon>
        <taxon>Eurotiomycetes</taxon>
        <taxon>Chaetothyriomycetidae</taxon>
        <taxon>Chaetothyriales</taxon>
        <taxon>Herpotrichiellaceae</taxon>
        <taxon>Cladophialophora</taxon>
    </lineage>
</organism>